<reference evidence="5" key="2">
    <citation type="submission" date="2013-06" db="EMBL/GenBank/DDBJ databases">
        <title>Draft genome sequence of Clostridium hylemonae (DSM 15053).</title>
        <authorList>
            <person name="Sudarsanam P."/>
            <person name="Ley R."/>
            <person name="Guruge J."/>
            <person name="Turnbaugh P.J."/>
            <person name="Mahowald M."/>
            <person name="Liep D."/>
            <person name="Gordon J."/>
        </authorList>
    </citation>
    <scope>NUCLEOTIDE SEQUENCE</scope>
    <source>
        <strain evidence="5">DSM 15053</strain>
    </source>
</reference>
<dbReference type="SMART" id="SM01134">
    <property type="entry name" value="DeoRC"/>
    <property type="match status" value="1"/>
</dbReference>
<dbReference type="Gene3D" id="3.40.50.1360">
    <property type="match status" value="1"/>
</dbReference>
<evidence type="ECO:0000313" key="6">
    <source>
        <dbReference type="Proteomes" id="UP000004893"/>
    </source>
</evidence>
<evidence type="ECO:0000313" key="5">
    <source>
        <dbReference type="EMBL" id="EEG74424.1"/>
    </source>
</evidence>
<name>C0C0T8_9FIRM</name>
<dbReference type="InterPro" id="IPR014036">
    <property type="entry name" value="DeoR-like_C"/>
</dbReference>
<evidence type="ECO:0000256" key="3">
    <source>
        <dbReference type="ARBA" id="ARBA00023163"/>
    </source>
</evidence>
<dbReference type="Gene3D" id="1.10.10.10">
    <property type="entry name" value="Winged helix-like DNA-binding domain superfamily/Winged helix DNA-binding domain"/>
    <property type="match status" value="1"/>
</dbReference>
<dbReference type="GO" id="GO:0003700">
    <property type="term" value="F:DNA-binding transcription factor activity"/>
    <property type="evidence" value="ECO:0007669"/>
    <property type="project" value="InterPro"/>
</dbReference>
<keyword evidence="3" id="KW-0804">Transcription</keyword>
<dbReference type="eggNOG" id="COG1349">
    <property type="taxonomic scope" value="Bacteria"/>
</dbReference>
<dbReference type="HOGENOM" id="CLU_060699_2_1_9"/>
<evidence type="ECO:0000256" key="1">
    <source>
        <dbReference type="ARBA" id="ARBA00023015"/>
    </source>
</evidence>
<keyword evidence="1" id="KW-0805">Transcription regulation</keyword>
<organism evidence="5 6">
    <name type="scientific">[Clostridium] hylemonae DSM 15053</name>
    <dbReference type="NCBI Taxonomy" id="553973"/>
    <lineage>
        <taxon>Bacteria</taxon>
        <taxon>Bacillati</taxon>
        <taxon>Bacillota</taxon>
        <taxon>Clostridia</taxon>
        <taxon>Lachnospirales</taxon>
        <taxon>Lachnospiraceae</taxon>
    </lineage>
</organism>
<dbReference type="Pfam" id="PF08220">
    <property type="entry name" value="HTH_DeoR"/>
    <property type="match status" value="1"/>
</dbReference>
<dbReference type="SUPFAM" id="SSF100950">
    <property type="entry name" value="NagB/RpiA/CoA transferase-like"/>
    <property type="match status" value="1"/>
</dbReference>
<feature type="domain" description="HTH deoR-type" evidence="4">
    <location>
        <begin position="2"/>
        <end position="57"/>
    </location>
</feature>
<reference evidence="5" key="1">
    <citation type="submission" date="2009-02" db="EMBL/GenBank/DDBJ databases">
        <authorList>
            <person name="Fulton L."/>
            <person name="Clifton S."/>
            <person name="Fulton B."/>
            <person name="Xu J."/>
            <person name="Minx P."/>
            <person name="Pepin K.H."/>
            <person name="Johnson M."/>
            <person name="Bhonagiri V."/>
            <person name="Nash W.E."/>
            <person name="Mardis E.R."/>
            <person name="Wilson R.K."/>
        </authorList>
    </citation>
    <scope>NUCLEOTIDE SEQUENCE [LARGE SCALE GENOMIC DNA]</scope>
    <source>
        <strain evidence="5">DSM 15053</strain>
    </source>
</reference>
<dbReference type="Proteomes" id="UP000004893">
    <property type="component" value="Unassembled WGS sequence"/>
</dbReference>
<dbReference type="OrthoDB" id="9797223at2"/>
<dbReference type="PANTHER" id="PTHR30363:SF44">
    <property type="entry name" value="AGA OPERON TRANSCRIPTIONAL REPRESSOR-RELATED"/>
    <property type="match status" value="1"/>
</dbReference>
<keyword evidence="2" id="KW-0238">DNA-binding</keyword>
<dbReference type="InterPro" id="IPR018356">
    <property type="entry name" value="Tscrpt_reg_HTH_DeoR_CS"/>
</dbReference>
<dbReference type="PROSITE" id="PS51000">
    <property type="entry name" value="HTH_DEOR_2"/>
    <property type="match status" value="1"/>
</dbReference>
<keyword evidence="6" id="KW-1185">Reference proteome</keyword>
<dbReference type="PRINTS" id="PR00037">
    <property type="entry name" value="HTHLACR"/>
</dbReference>
<dbReference type="InterPro" id="IPR037171">
    <property type="entry name" value="NagB/RpiA_transferase-like"/>
</dbReference>
<dbReference type="SMART" id="SM00420">
    <property type="entry name" value="HTH_DEOR"/>
    <property type="match status" value="1"/>
</dbReference>
<accession>C0C0T8</accession>
<dbReference type="AlphaFoldDB" id="C0C0T8"/>
<protein>
    <submittedName>
        <fullName evidence="5">Transcriptional regulator, DeoR family</fullName>
    </submittedName>
</protein>
<dbReference type="PROSITE" id="PS00894">
    <property type="entry name" value="HTH_DEOR_1"/>
    <property type="match status" value="1"/>
</dbReference>
<evidence type="ECO:0000256" key="2">
    <source>
        <dbReference type="ARBA" id="ARBA00023125"/>
    </source>
</evidence>
<dbReference type="SUPFAM" id="SSF46785">
    <property type="entry name" value="Winged helix' DNA-binding domain"/>
    <property type="match status" value="1"/>
</dbReference>
<comment type="caution">
    <text evidence="5">The sequence shown here is derived from an EMBL/GenBank/DDBJ whole genome shotgun (WGS) entry which is preliminary data.</text>
</comment>
<dbReference type="InterPro" id="IPR001034">
    <property type="entry name" value="DeoR_HTH"/>
</dbReference>
<dbReference type="STRING" id="553973.CLOHYLEM_05691"/>
<dbReference type="Pfam" id="PF00455">
    <property type="entry name" value="DeoRC"/>
    <property type="match status" value="1"/>
</dbReference>
<dbReference type="InterPro" id="IPR050313">
    <property type="entry name" value="Carb_Metab_HTH_regulators"/>
</dbReference>
<sequence length="263" mass="29490">MKKERHARIIELLENRMVCTPKELADELACSEMTVRRDLNELEAISLVRRKHGCAFLVKAAKPNYFLEQIDEQQYEKEAIAKAALQFVHPYSVICIDSGTTAHTVSRFLPDNIPLSVITSNLMTAVELSNKENIQTYLVGGMLYHRTKSIMTESAELLTQHPADVAFISARAFRIPGGAFEHTYPLVATKKALVSIARKTVLLIDHTKCEHVSLCNSIPLNQIDVMITDNKTSPEIIKKAVGLKKEVIVVDPETSAIEHHYKV</sequence>
<evidence type="ECO:0000259" key="4">
    <source>
        <dbReference type="PROSITE" id="PS51000"/>
    </source>
</evidence>
<dbReference type="EMBL" id="ABYI02000020">
    <property type="protein sequence ID" value="EEG74424.1"/>
    <property type="molecule type" value="Genomic_DNA"/>
</dbReference>
<gene>
    <name evidence="5" type="ORF">CLOHYLEM_05691</name>
</gene>
<dbReference type="InterPro" id="IPR036388">
    <property type="entry name" value="WH-like_DNA-bd_sf"/>
</dbReference>
<dbReference type="RefSeq" id="WP_006443035.1">
    <property type="nucleotide sequence ID" value="NZ_CP036524.1"/>
</dbReference>
<dbReference type="GO" id="GO:0003677">
    <property type="term" value="F:DNA binding"/>
    <property type="evidence" value="ECO:0007669"/>
    <property type="project" value="UniProtKB-KW"/>
</dbReference>
<proteinExistence type="predicted"/>
<dbReference type="InterPro" id="IPR036390">
    <property type="entry name" value="WH_DNA-bd_sf"/>
</dbReference>
<dbReference type="PANTHER" id="PTHR30363">
    <property type="entry name" value="HTH-TYPE TRANSCRIPTIONAL REGULATOR SRLR-RELATED"/>
    <property type="match status" value="1"/>
</dbReference>